<keyword evidence="3" id="KW-0812">Transmembrane</keyword>
<evidence type="ECO:0000313" key="9">
    <source>
        <dbReference type="RefSeq" id="XP_015606441.1"/>
    </source>
</evidence>
<evidence type="ECO:0000256" key="1">
    <source>
        <dbReference type="ARBA" id="ARBA00004651"/>
    </source>
</evidence>
<reference evidence="9" key="1">
    <citation type="submission" date="2025-08" db="UniProtKB">
        <authorList>
            <consortium name="RefSeq"/>
        </authorList>
    </citation>
    <scope>IDENTIFICATION</scope>
</reference>
<evidence type="ECO:0000313" key="8">
    <source>
        <dbReference type="Proteomes" id="UP000694920"/>
    </source>
</evidence>
<name>A0A3L9LUR5_CEPCN</name>
<keyword evidence="5" id="KW-0472">Membrane</keyword>
<organism evidence="8 9">
    <name type="scientific">Cephus cinctus</name>
    <name type="common">Wheat stem sawfly</name>
    <dbReference type="NCBI Taxonomy" id="211228"/>
    <lineage>
        <taxon>Eukaryota</taxon>
        <taxon>Metazoa</taxon>
        <taxon>Ecdysozoa</taxon>
        <taxon>Arthropoda</taxon>
        <taxon>Hexapoda</taxon>
        <taxon>Insecta</taxon>
        <taxon>Pterygota</taxon>
        <taxon>Neoptera</taxon>
        <taxon>Endopterygota</taxon>
        <taxon>Hymenoptera</taxon>
        <taxon>Cephoidea</taxon>
        <taxon>Cephidae</taxon>
        <taxon>Cephus</taxon>
    </lineage>
</organism>
<dbReference type="InterPro" id="IPR052192">
    <property type="entry name" value="Insect_Ionotropic_Sensory_Rcpt"/>
</dbReference>
<keyword evidence="4" id="KW-1133">Transmembrane helix</keyword>
<dbReference type="GeneID" id="107273117"/>
<keyword evidence="6" id="KW-0675">Receptor</keyword>
<keyword evidence="7" id="KW-0325">Glycoprotein</keyword>
<proteinExistence type="predicted"/>
<evidence type="ECO:0000256" key="6">
    <source>
        <dbReference type="ARBA" id="ARBA00023170"/>
    </source>
</evidence>
<dbReference type="GO" id="GO:0005886">
    <property type="term" value="C:plasma membrane"/>
    <property type="evidence" value="ECO:0007669"/>
    <property type="project" value="UniProtKB-SubCell"/>
</dbReference>
<sequence>MKNCESSMTMLQCCTCIILLLNLYTVVMGDLKKISLDRKRNEKEKLLEKFLMEAESHLMKNCPRRHTTVIAANNQLMKAVTMIFKNRPYFVGIDSKIFFKSHEYLIENCIFVFVDKIDYDYLSKIFSDLRQHYNTKLQVISTIGLSEEEVKKTLDLAYDKSIENVSVTFLKNSQFKMFQVYPFTRNCEREVRQSYVWFLEEGLEAYNYDDYSPRNLNKCPVLISTLPLKNTIGVHEYPNGTLEILGGGEGNLITTLAQKLNFTITLRYPEIKDWEGLVNNTIVGLVGEVVNKKSLIAIGQLRPTVERYSNCHLTASYGHECIVWAIPVILAHTKDILHAEFPEYLWAAILMTIFFSSTFICSQLEKKSSNHKETYVKITMDVISTTLGVPIHRLRTNQPGKIYFLSYIFYSLVLTVAYKTSLAAMLAVRSDVQLIKNYEDIVKSGITPGGSSSSLDILQNQRDQNPHMDYLIDNYEIVINTTQALSRLKYQKDFAYMIHLSTMKYYMHNLIVSGQKVYFYLVDDCIMSYNTVVLVRKGFILTNELNHIIQIMLESGHIDFWNTDESNSEVRNVNVVDTKMQKLTLSQLKSIFVLYLLGMALSIVIVTFELVIATLLS</sequence>
<dbReference type="Gene3D" id="1.10.287.70">
    <property type="match status" value="1"/>
</dbReference>
<dbReference type="AlphaFoldDB" id="A0A3L9LUR5"/>
<evidence type="ECO:0000256" key="2">
    <source>
        <dbReference type="ARBA" id="ARBA00022475"/>
    </source>
</evidence>
<gene>
    <name evidence="9" type="primary">LOC107273117</name>
</gene>
<dbReference type="PANTHER" id="PTHR42643:SF38">
    <property type="entry name" value="IONOTROPIC RECEPTOR 100A"/>
    <property type="match status" value="1"/>
</dbReference>
<keyword evidence="8" id="KW-1185">Reference proteome</keyword>
<accession>A0A3L9LUR5</accession>
<evidence type="ECO:0000256" key="3">
    <source>
        <dbReference type="ARBA" id="ARBA00022692"/>
    </source>
</evidence>
<dbReference type="PANTHER" id="PTHR42643">
    <property type="entry name" value="IONOTROPIC RECEPTOR 20A-RELATED"/>
    <property type="match status" value="1"/>
</dbReference>
<dbReference type="OrthoDB" id="8050636at2759"/>
<dbReference type="Proteomes" id="UP000694920">
    <property type="component" value="Unplaced"/>
</dbReference>
<evidence type="ECO:0000256" key="4">
    <source>
        <dbReference type="ARBA" id="ARBA00022989"/>
    </source>
</evidence>
<protein>
    <submittedName>
        <fullName evidence="9">Uncharacterized protein LOC107273117 isoform X1</fullName>
    </submittedName>
</protein>
<dbReference type="SUPFAM" id="SSF53850">
    <property type="entry name" value="Periplasmic binding protein-like II"/>
    <property type="match status" value="1"/>
</dbReference>
<keyword evidence="2" id="KW-1003">Cell membrane</keyword>
<evidence type="ECO:0000256" key="7">
    <source>
        <dbReference type="ARBA" id="ARBA00023180"/>
    </source>
</evidence>
<evidence type="ECO:0000256" key="5">
    <source>
        <dbReference type="ARBA" id="ARBA00023136"/>
    </source>
</evidence>
<comment type="subcellular location">
    <subcellularLocation>
        <location evidence="1">Cell membrane</location>
        <topology evidence="1">Multi-pass membrane protein</topology>
    </subcellularLocation>
</comment>
<dbReference type="RefSeq" id="XP_015606441.1">
    <property type="nucleotide sequence ID" value="XM_015750955.2"/>
</dbReference>
<dbReference type="KEGG" id="ccin:107273117"/>
<dbReference type="Gene3D" id="3.40.190.10">
    <property type="entry name" value="Periplasmic binding protein-like II"/>
    <property type="match status" value="1"/>
</dbReference>